<evidence type="ECO:0000256" key="1">
    <source>
        <dbReference type="SAM" id="MobiDB-lite"/>
    </source>
</evidence>
<keyword evidence="3" id="KW-1185">Reference proteome</keyword>
<comment type="caution">
    <text evidence="2">The sequence shown here is derived from an EMBL/GenBank/DDBJ whole genome shotgun (WGS) entry which is preliminary data.</text>
</comment>
<sequence length="97" mass="10817">MPNFGCTNCEYVKIQLRSQIVLIIAVRTCYWKLAKCCSVVSYELLIRFEHTSTATQDFEAKDGDSSTNFTNVVVEDSARKVPTGPDPLHHNKNPAGP</sequence>
<evidence type="ECO:0000313" key="3">
    <source>
        <dbReference type="Proteomes" id="UP001428341"/>
    </source>
</evidence>
<protein>
    <submittedName>
        <fullName evidence="2">Uncharacterized protein</fullName>
    </submittedName>
</protein>
<proteinExistence type="predicted"/>
<reference evidence="2 3" key="1">
    <citation type="submission" date="2024-05" db="EMBL/GenBank/DDBJ databases">
        <title>Haplotype-resolved chromosome-level genome assembly of Huyou (Citrus changshanensis).</title>
        <authorList>
            <person name="Miao C."/>
            <person name="Chen W."/>
            <person name="Wu Y."/>
            <person name="Wang L."/>
            <person name="Zhao S."/>
            <person name="Grierson D."/>
            <person name="Xu C."/>
            <person name="Chen K."/>
        </authorList>
    </citation>
    <scope>NUCLEOTIDE SEQUENCE [LARGE SCALE GENOMIC DNA]</scope>
    <source>
        <strain evidence="2">01-14</strain>
        <tissue evidence="2">Leaf</tissue>
    </source>
</reference>
<dbReference type="Proteomes" id="UP001428341">
    <property type="component" value="Unassembled WGS sequence"/>
</dbReference>
<name>A0AAP0QWT0_9ROSI</name>
<evidence type="ECO:0000313" key="2">
    <source>
        <dbReference type="EMBL" id="KAK9220886.1"/>
    </source>
</evidence>
<accession>A0AAP0QWT0</accession>
<dbReference type="AlphaFoldDB" id="A0AAP0QWT0"/>
<feature type="region of interest" description="Disordered" evidence="1">
    <location>
        <begin position="77"/>
        <end position="97"/>
    </location>
</feature>
<gene>
    <name evidence="2" type="ORF">WN944_009310</name>
</gene>
<dbReference type="EMBL" id="JBCGBO010000002">
    <property type="protein sequence ID" value="KAK9220886.1"/>
    <property type="molecule type" value="Genomic_DNA"/>
</dbReference>
<organism evidence="2 3">
    <name type="scientific">Citrus x changshan-huyou</name>
    <dbReference type="NCBI Taxonomy" id="2935761"/>
    <lineage>
        <taxon>Eukaryota</taxon>
        <taxon>Viridiplantae</taxon>
        <taxon>Streptophyta</taxon>
        <taxon>Embryophyta</taxon>
        <taxon>Tracheophyta</taxon>
        <taxon>Spermatophyta</taxon>
        <taxon>Magnoliopsida</taxon>
        <taxon>eudicotyledons</taxon>
        <taxon>Gunneridae</taxon>
        <taxon>Pentapetalae</taxon>
        <taxon>rosids</taxon>
        <taxon>malvids</taxon>
        <taxon>Sapindales</taxon>
        <taxon>Rutaceae</taxon>
        <taxon>Aurantioideae</taxon>
        <taxon>Citrus</taxon>
    </lineage>
</organism>